<organism evidence="6 7">
    <name type="scientific">Plasticicumulans lactativorans</name>
    <dbReference type="NCBI Taxonomy" id="1133106"/>
    <lineage>
        <taxon>Bacteria</taxon>
        <taxon>Pseudomonadati</taxon>
        <taxon>Pseudomonadota</taxon>
        <taxon>Gammaproteobacteria</taxon>
        <taxon>Candidatus Competibacteraceae</taxon>
        <taxon>Plasticicumulans</taxon>
    </lineage>
</organism>
<evidence type="ECO:0000256" key="1">
    <source>
        <dbReference type="ARBA" id="ARBA00022898"/>
    </source>
</evidence>
<dbReference type="RefSeq" id="WP_132545543.1">
    <property type="nucleotide sequence ID" value="NZ_SLWY01000028.1"/>
</dbReference>
<dbReference type="PANTHER" id="PTHR30244:SF9">
    <property type="entry name" value="PROTEIN RV3402C"/>
    <property type="match status" value="1"/>
</dbReference>
<comment type="caution">
    <text evidence="6">The sequence shown here is derived from an EMBL/GenBank/DDBJ whole genome shotgun (WGS) entry which is preliminary data.</text>
</comment>
<dbReference type="Gene3D" id="3.40.640.10">
    <property type="entry name" value="Type I PLP-dependent aspartate aminotransferase-like (Major domain)"/>
    <property type="match status" value="1"/>
</dbReference>
<dbReference type="GO" id="GO:0000271">
    <property type="term" value="P:polysaccharide biosynthetic process"/>
    <property type="evidence" value="ECO:0007669"/>
    <property type="project" value="TreeGrafter"/>
</dbReference>
<proteinExistence type="inferred from homology"/>
<dbReference type="Proteomes" id="UP000295765">
    <property type="component" value="Unassembled WGS sequence"/>
</dbReference>
<dbReference type="InterPro" id="IPR015424">
    <property type="entry name" value="PyrdxlP-dep_Trfase"/>
</dbReference>
<feature type="modified residue" description="N6-(pyridoxal phosphate)lysine" evidence="4">
    <location>
        <position position="183"/>
    </location>
</feature>
<comment type="similarity">
    <text evidence="2 5">Belongs to the DegT/DnrJ/EryC1 family.</text>
</comment>
<dbReference type="InterPro" id="IPR000653">
    <property type="entry name" value="DegT/StrS_aminotransferase"/>
</dbReference>
<evidence type="ECO:0000256" key="4">
    <source>
        <dbReference type="PIRSR" id="PIRSR000390-2"/>
    </source>
</evidence>
<name>A0A4R2KZL6_9GAMM</name>
<dbReference type="PANTHER" id="PTHR30244">
    <property type="entry name" value="TRANSAMINASE"/>
    <property type="match status" value="1"/>
</dbReference>
<sequence length="383" mass="40987">MIPVMKPLLVGHERVLPYLAEIDRNRWYTNFGPLCSRFEQALGEHWLGDGPGTACTVANGTFGLLVALLAQGAQPGGYCVMPAWTFPASALAVTQAGMKPFFVDIDPETGVLDEEEVRRTLRQMKAAVGAVLVVAPFGAPLDAAPWEALARETGIAVVIDAAAGFDSLRPSTLPAVVSLHATKAFGIGEGGAVVARDAELVQRCRVHSNFGFDGKREASVVGVNGKLSEYGAAIGLATLDAWPDTRRRWQAVAGAYRERLAGLDGELGLAAGYGDDWISSTLVVTLLRPEADGLARFLRARGIETRRWWMQGCHRQPAFQAFPAGRLRCTDDAAARTLGLPLYLDLGAGEIEHVCDSVRTYFEVPDRARRAAGPRHLGVAGAG</sequence>
<evidence type="ECO:0000256" key="3">
    <source>
        <dbReference type="PIRSR" id="PIRSR000390-1"/>
    </source>
</evidence>
<keyword evidence="7" id="KW-1185">Reference proteome</keyword>
<dbReference type="AlphaFoldDB" id="A0A4R2KZL6"/>
<dbReference type="EMBL" id="SLWY01000028">
    <property type="protein sequence ID" value="TCO76836.1"/>
    <property type="molecule type" value="Genomic_DNA"/>
</dbReference>
<dbReference type="OrthoDB" id="9804264at2"/>
<dbReference type="SUPFAM" id="SSF53383">
    <property type="entry name" value="PLP-dependent transferases"/>
    <property type="match status" value="1"/>
</dbReference>
<dbReference type="Pfam" id="PF01041">
    <property type="entry name" value="DegT_DnrJ_EryC1"/>
    <property type="match status" value="1"/>
</dbReference>
<feature type="active site" description="Proton acceptor" evidence="3">
    <location>
        <position position="183"/>
    </location>
</feature>
<keyword evidence="1 4" id="KW-0663">Pyridoxal phosphate</keyword>
<gene>
    <name evidence="6" type="ORF">EV699_1288</name>
</gene>
<evidence type="ECO:0000256" key="5">
    <source>
        <dbReference type="RuleBase" id="RU004508"/>
    </source>
</evidence>
<evidence type="ECO:0000313" key="6">
    <source>
        <dbReference type="EMBL" id="TCO76836.1"/>
    </source>
</evidence>
<dbReference type="InterPro" id="IPR015421">
    <property type="entry name" value="PyrdxlP-dep_Trfase_major"/>
</dbReference>
<accession>A0A4R2KZL6</accession>
<dbReference type="PIRSF" id="PIRSF000390">
    <property type="entry name" value="PLP_StrS"/>
    <property type="match status" value="1"/>
</dbReference>
<dbReference type="GO" id="GO:0008483">
    <property type="term" value="F:transaminase activity"/>
    <property type="evidence" value="ECO:0007669"/>
    <property type="project" value="TreeGrafter"/>
</dbReference>
<reference evidence="6 7" key="1">
    <citation type="submission" date="2019-03" db="EMBL/GenBank/DDBJ databases">
        <title>Genomic Encyclopedia of Type Strains, Phase IV (KMG-IV): sequencing the most valuable type-strain genomes for metagenomic binning, comparative biology and taxonomic classification.</title>
        <authorList>
            <person name="Goeker M."/>
        </authorList>
    </citation>
    <scope>NUCLEOTIDE SEQUENCE [LARGE SCALE GENOMIC DNA]</scope>
    <source>
        <strain evidence="6 7">DSM 25287</strain>
    </source>
</reference>
<protein>
    <submittedName>
        <fullName evidence="6">dTDP-4-amino-4,6-dideoxygalactose transaminase</fullName>
    </submittedName>
</protein>
<evidence type="ECO:0000256" key="2">
    <source>
        <dbReference type="ARBA" id="ARBA00037999"/>
    </source>
</evidence>
<evidence type="ECO:0000313" key="7">
    <source>
        <dbReference type="Proteomes" id="UP000295765"/>
    </source>
</evidence>
<dbReference type="GO" id="GO:0030170">
    <property type="term" value="F:pyridoxal phosphate binding"/>
    <property type="evidence" value="ECO:0007669"/>
    <property type="project" value="TreeGrafter"/>
</dbReference>